<dbReference type="EMBL" id="BARU01005482">
    <property type="protein sequence ID" value="GAH36993.1"/>
    <property type="molecule type" value="Genomic_DNA"/>
</dbReference>
<organism evidence="1">
    <name type="scientific">marine sediment metagenome</name>
    <dbReference type="NCBI Taxonomy" id="412755"/>
    <lineage>
        <taxon>unclassified sequences</taxon>
        <taxon>metagenomes</taxon>
        <taxon>ecological metagenomes</taxon>
    </lineage>
</organism>
<protein>
    <submittedName>
        <fullName evidence="1">Uncharacterized protein</fullName>
    </submittedName>
</protein>
<name>X1GVI4_9ZZZZ</name>
<proteinExistence type="predicted"/>
<dbReference type="AlphaFoldDB" id="X1GVI4"/>
<evidence type="ECO:0000313" key="1">
    <source>
        <dbReference type="EMBL" id="GAH36993.1"/>
    </source>
</evidence>
<reference evidence="1" key="1">
    <citation type="journal article" date="2014" name="Front. Microbiol.">
        <title>High frequency of phylogenetically diverse reductive dehalogenase-homologous genes in deep subseafloor sedimentary metagenomes.</title>
        <authorList>
            <person name="Kawai M."/>
            <person name="Futagami T."/>
            <person name="Toyoda A."/>
            <person name="Takaki Y."/>
            <person name="Nishi S."/>
            <person name="Hori S."/>
            <person name="Arai W."/>
            <person name="Tsubouchi T."/>
            <person name="Morono Y."/>
            <person name="Uchiyama I."/>
            <person name="Ito T."/>
            <person name="Fujiyama A."/>
            <person name="Inagaki F."/>
            <person name="Takami H."/>
        </authorList>
    </citation>
    <scope>NUCLEOTIDE SEQUENCE</scope>
    <source>
        <strain evidence="1">Expedition CK06-06</strain>
    </source>
</reference>
<accession>X1GVI4</accession>
<sequence length="257" mass="29036">MKFKIINTEVVDCSSSWNEVIPNPQSRSLLLDVFVKVCESDAIEVITENYLCLSFQEHTGELGNYHIDVVLRSPSAFGFSEDHGVYKPLKNFILQTGKKAELNKVSGLFIAPENVAYEHLLNYYDDSCQTYLIPPGLMGIRRSESIIKAYFSENHTSLPNFLPKKSLSYFSIGAGVIWKSWIDYIDDIAYGKIVNYQDESILDGISAESGEMTVFLGGICVGGQQGRENGDKHYPDIQKVLDENWPEMFKVEEQYGE</sequence>
<gene>
    <name evidence="1" type="ORF">S03H2_10679</name>
</gene>
<comment type="caution">
    <text evidence="1">The sequence shown here is derived from an EMBL/GenBank/DDBJ whole genome shotgun (WGS) entry which is preliminary data.</text>
</comment>